<accession>A0A1J5PQB3</accession>
<evidence type="ECO:0008006" key="2">
    <source>
        <dbReference type="Google" id="ProtNLM"/>
    </source>
</evidence>
<sequence>MSGCMSSKMSANKIALRWEWRCFAPSLATIAQAVSLPSDAASRESDEIYVLDPRETENVKIRDGALDIKRLRQIDADGLELWEPVFKARFPLSRNDLAAVSAVWPLLLETLPRETYTIEQFIEEVISLRADLHVVRVHKSRRVFTFAGCIAELVRLAVESRTLESFSLEHEEPKRILAALHTLGLDGHANTNYLLGLRRALGLERGTTDQQKGSRHG</sequence>
<name>A0A1J5PQB3_9ZZZZ</name>
<comment type="caution">
    <text evidence="1">The sequence shown here is derived from an EMBL/GenBank/DDBJ whole genome shotgun (WGS) entry which is preliminary data.</text>
</comment>
<protein>
    <recommendedName>
        <fullName evidence="2">CYTH domain-containing protein</fullName>
    </recommendedName>
</protein>
<reference evidence="1" key="1">
    <citation type="submission" date="2016-10" db="EMBL/GenBank/DDBJ databases">
        <title>Sequence of Gallionella enrichment culture.</title>
        <authorList>
            <person name="Poehlein A."/>
            <person name="Muehling M."/>
            <person name="Daniel R."/>
        </authorList>
    </citation>
    <scope>NUCLEOTIDE SEQUENCE</scope>
</reference>
<evidence type="ECO:0000313" key="1">
    <source>
        <dbReference type="EMBL" id="OIQ69764.1"/>
    </source>
</evidence>
<organism evidence="1">
    <name type="scientific">mine drainage metagenome</name>
    <dbReference type="NCBI Taxonomy" id="410659"/>
    <lineage>
        <taxon>unclassified sequences</taxon>
        <taxon>metagenomes</taxon>
        <taxon>ecological metagenomes</taxon>
    </lineage>
</organism>
<dbReference type="AlphaFoldDB" id="A0A1J5PQB3"/>
<proteinExistence type="predicted"/>
<gene>
    <name evidence="1" type="ORF">GALL_486340</name>
</gene>
<dbReference type="EMBL" id="MLJW01004549">
    <property type="protein sequence ID" value="OIQ69764.1"/>
    <property type="molecule type" value="Genomic_DNA"/>
</dbReference>